<dbReference type="PROSITE" id="PS00678">
    <property type="entry name" value="WD_REPEATS_1"/>
    <property type="match status" value="3"/>
</dbReference>
<keyword evidence="1 3" id="KW-0853">WD repeat</keyword>
<dbReference type="OMA" id="MEMTHRS"/>
<dbReference type="EMBL" id="VLTN01000019">
    <property type="protein sequence ID" value="KAA0152821.1"/>
    <property type="molecule type" value="Genomic_DNA"/>
</dbReference>
<evidence type="ECO:0000313" key="5">
    <source>
        <dbReference type="EMBL" id="KAA0152821.1"/>
    </source>
</evidence>
<proteinExistence type="predicted"/>
<feature type="repeat" description="WD" evidence="3">
    <location>
        <begin position="217"/>
        <end position="258"/>
    </location>
</feature>
<dbReference type="InterPro" id="IPR015943">
    <property type="entry name" value="WD40/YVTN_repeat-like_dom_sf"/>
</dbReference>
<feature type="region of interest" description="Disordered" evidence="4">
    <location>
        <begin position="385"/>
        <end position="421"/>
    </location>
</feature>
<dbReference type="AlphaFoldDB" id="A0A5A8CLV2"/>
<evidence type="ECO:0000256" key="4">
    <source>
        <dbReference type="SAM" id="MobiDB-lite"/>
    </source>
</evidence>
<dbReference type="CDD" id="cd00200">
    <property type="entry name" value="WD40"/>
    <property type="match status" value="1"/>
</dbReference>
<organism evidence="5 6">
    <name type="scientific">Cafeteria roenbergensis</name>
    <name type="common">Marine flagellate</name>
    <dbReference type="NCBI Taxonomy" id="33653"/>
    <lineage>
        <taxon>Eukaryota</taxon>
        <taxon>Sar</taxon>
        <taxon>Stramenopiles</taxon>
        <taxon>Bigyra</taxon>
        <taxon>Opalozoa</taxon>
        <taxon>Bicosoecida</taxon>
        <taxon>Cafeteriaceae</taxon>
        <taxon>Cafeteria</taxon>
    </lineage>
</organism>
<dbReference type="Pfam" id="PF00400">
    <property type="entry name" value="WD40"/>
    <property type="match status" value="7"/>
</dbReference>
<accession>A0A5A8CLV2</accession>
<evidence type="ECO:0000256" key="2">
    <source>
        <dbReference type="ARBA" id="ARBA00022737"/>
    </source>
</evidence>
<feature type="repeat" description="WD" evidence="3">
    <location>
        <begin position="259"/>
        <end position="302"/>
    </location>
</feature>
<feature type="repeat" description="WD" evidence="3">
    <location>
        <begin position="118"/>
        <end position="148"/>
    </location>
</feature>
<comment type="caution">
    <text evidence="5">The sequence shown here is derived from an EMBL/GenBank/DDBJ whole genome shotgun (WGS) entry which is preliminary data.</text>
</comment>
<evidence type="ECO:0000256" key="1">
    <source>
        <dbReference type="ARBA" id="ARBA00022574"/>
    </source>
</evidence>
<feature type="repeat" description="WD" evidence="3">
    <location>
        <begin position="173"/>
        <end position="214"/>
    </location>
</feature>
<dbReference type="Proteomes" id="UP000323011">
    <property type="component" value="Unassembled WGS sequence"/>
</dbReference>
<sequence length="421" mass="45022">MKLAEGTEVDAMVSTFHGLLGKLRNVHTLGVYACDFARDGRHLASCSHDGSVVVWDIQKLTARRRYVGHTGPVMAVKFIPSGTNERLATACVDGTVKLWDKRKAICLFNFDGQFSHAVRSLAWSDDGKFLAAGSDDGLVLIWDAENAEKCAGDLTITMDGITSFRLVPQPHFTQGHLGAVRALGFTNDGKHIVSGGDDGILRLWRIDAGGERIRRKFPGHIGAIQALSLNTDSSLCVTTGSDGTARVWVLRTGSCMHVLAGHVGPAYSVTFTHEGGGRRIITGGHDTNIIIWDARSGTVIQKMEMTHRSYILGLAARSDGLVFASASGDRTVGLWRAMPPSFLEQLLTFAENTVLFFASLPSLASQCCSTLSSCTCFGSGEARAGYGDDGSDDGRGAGRSPAKPRQPLAVRGSAKVRPEGE</sequence>
<dbReference type="Gene3D" id="2.130.10.10">
    <property type="entry name" value="YVTN repeat-like/Quinoprotein amine dehydrogenase"/>
    <property type="match status" value="3"/>
</dbReference>
<evidence type="ECO:0000313" key="6">
    <source>
        <dbReference type="Proteomes" id="UP000323011"/>
    </source>
</evidence>
<reference evidence="5 6" key="1">
    <citation type="submission" date="2019-07" db="EMBL/GenBank/DDBJ databases">
        <title>Genomes of Cafeteria roenbergensis.</title>
        <authorList>
            <person name="Fischer M.G."/>
            <person name="Hackl T."/>
            <person name="Roman M."/>
        </authorList>
    </citation>
    <scope>NUCLEOTIDE SEQUENCE [LARGE SCALE GENOMIC DNA]</scope>
    <source>
        <strain evidence="5 6">BVI</strain>
    </source>
</reference>
<dbReference type="InterPro" id="IPR020472">
    <property type="entry name" value="WD40_PAC1"/>
</dbReference>
<evidence type="ECO:0000256" key="3">
    <source>
        <dbReference type="PROSITE-ProRule" id="PRU00221"/>
    </source>
</evidence>
<keyword evidence="2" id="KW-0677">Repeat</keyword>
<protein>
    <submittedName>
        <fullName evidence="5">Uncharacterized protein</fullName>
    </submittedName>
</protein>
<dbReference type="PROSITE" id="PS50294">
    <property type="entry name" value="WD_REPEATS_REGION"/>
    <property type="match status" value="6"/>
</dbReference>
<dbReference type="InterPro" id="IPR019775">
    <property type="entry name" value="WD40_repeat_CS"/>
</dbReference>
<dbReference type="PRINTS" id="PR00320">
    <property type="entry name" value="GPROTEINBRPT"/>
</dbReference>
<dbReference type="InterPro" id="IPR036322">
    <property type="entry name" value="WD40_repeat_dom_sf"/>
</dbReference>
<dbReference type="InterPro" id="IPR001680">
    <property type="entry name" value="WD40_rpt"/>
</dbReference>
<keyword evidence="6" id="KW-1185">Reference proteome</keyword>
<dbReference type="InterPro" id="IPR050349">
    <property type="entry name" value="WD_LIS1/nudF_dynein_reg"/>
</dbReference>
<dbReference type="PANTHER" id="PTHR44129">
    <property type="entry name" value="WD REPEAT-CONTAINING PROTEIN POP1"/>
    <property type="match status" value="1"/>
</dbReference>
<dbReference type="SUPFAM" id="SSF50978">
    <property type="entry name" value="WD40 repeat-like"/>
    <property type="match status" value="1"/>
</dbReference>
<gene>
    <name evidence="5" type="ORF">FNF29_03708</name>
</gene>
<feature type="repeat" description="WD" evidence="3">
    <location>
        <begin position="24"/>
        <end position="65"/>
    </location>
</feature>
<name>A0A5A8CLV2_CAFRO</name>
<feature type="repeat" description="WD" evidence="3">
    <location>
        <begin position="66"/>
        <end position="100"/>
    </location>
</feature>
<dbReference type="SMART" id="SM00320">
    <property type="entry name" value="WD40"/>
    <property type="match status" value="7"/>
</dbReference>
<feature type="repeat" description="WD" evidence="3">
    <location>
        <begin position="304"/>
        <end position="335"/>
    </location>
</feature>
<dbReference type="PROSITE" id="PS50082">
    <property type="entry name" value="WD_REPEATS_2"/>
    <property type="match status" value="7"/>
</dbReference>